<dbReference type="VEuPathDB" id="VectorBase:HLOH_061622"/>
<evidence type="ECO:0000313" key="3">
    <source>
        <dbReference type="Proteomes" id="UP000821853"/>
    </source>
</evidence>
<comment type="caution">
    <text evidence="2">The sequence shown here is derived from an EMBL/GenBank/DDBJ whole genome shotgun (WGS) entry which is preliminary data.</text>
</comment>
<dbReference type="SUPFAM" id="SSF69572">
    <property type="entry name" value="Activating enzymes of the ubiquitin-like proteins"/>
    <property type="match status" value="1"/>
</dbReference>
<name>A0A9J6HAN3_HAELO</name>
<evidence type="ECO:0000259" key="1">
    <source>
        <dbReference type="Pfam" id="PF00899"/>
    </source>
</evidence>
<protein>
    <recommendedName>
        <fullName evidence="1">THIF-type NAD/FAD binding fold domain-containing protein</fullName>
    </recommendedName>
</protein>
<sequence>MDPARLMENALGLNLQLMRWRLAPTLDLETVASKVVARCLVSWGVRTVTFVDNGVVSYSNPARQSLYTERDCRDGGRPKCDAAAEALRAISPAITARGESLTVPMPGHSVPSQAEAGVRAEFERLVSLIAEHDAVFLLLDTREARWLPTVVGAAQRKVVVNAALGFDTFLVMRHGVAAESDGAGDGDKLGCYFCNDVVGPADSTRDRTLDQQCTVTRPGVGMMAGALAVELLVGLLQTPLKGRCPAFGAVAGGTGDNEEESGDNPLGPVPHQIRGFLNRHQYMTPACVAFAMCTACSPPVLDEYARRGWEFVLQVLNDASCLERLTGLSRLHEETDLDQSGRSVDSDERRHGR</sequence>
<organism evidence="2 3">
    <name type="scientific">Haemaphysalis longicornis</name>
    <name type="common">Bush tick</name>
    <dbReference type="NCBI Taxonomy" id="44386"/>
    <lineage>
        <taxon>Eukaryota</taxon>
        <taxon>Metazoa</taxon>
        <taxon>Ecdysozoa</taxon>
        <taxon>Arthropoda</taxon>
        <taxon>Chelicerata</taxon>
        <taxon>Arachnida</taxon>
        <taxon>Acari</taxon>
        <taxon>Parasitiformes</taxon>
        <taxon>Ixodida</taxon>
        <taxon>Ixodoidea</taxon>
        <taxon>Ixodidae</taxon>
        <taxon>Haemaphysalinae</taxon>
        <taxon>Haemaphysalis</taxon>
    </lineage>
</organism>
<dbReference type="PANTHER" id="PTHR10953">
    <property type="entry name" value="UBIQUITIN-ACTIVATING ENZYME E1"/>
    <property type="match status" value="1"/>
</dbReference>
<gene>
    <name evidence="2" type="ORF">HPB48_026016</name>
</gene>
<dbReference type="OrthoDB" id="338614at2759"/>
<dbReference type="GO" id="GO:0006995">
    <property type="term" value="P:cellular response to nitrogen starvation"/>
    <property type="evidence" value="ECO:0007669"/>
    <property type="project" value="TreeGrafter"/>
</dbReference>
<dbReference type="OMA" id="VICFREY"/>
<dbReference type="GO" id="GO:0019778">
    <property type="term" value="F:Atg12 activating enzyme activity"/>
    <property type="evidence" value="ECO:0007669"/>
    <property type="project" value="TreeGrafter"/>
</dbReference>
<dbReference type="GO" id="GO:0034727">
    <property type="term" value="P:piecemeal microautophagy of the nucleus"/>
    <property type="evidence" value="ECO:0007669"/>
    <property type="project" value="TreeGrafter"/>
</dbReference>
<keyword evidence="3" id="KW-1185">Reference proteome</keyword>
<dbReference type="Gene3D" id="3.40.50.720">
    <property type="entry name" value="NAD(P)-binding Rossmann-like Domain"/>
    <property type="match status" value="1"/>
</dbReference>
<feature type="domain" description="THIF-type NAD/FAD binding fold" evidence="1">
    <location>
        <begin position="35"/>
        <end position="238"/>
    </location>
</feature>
<dbReference type="Proteomes" id="UP000821853">
    <property type="component" value="Unassembled WGS sequence"/>
</dbReference>
<dbReference type="InterPro" id="IPR035985">
    <property type="entry name" value="Ubiquitin-activating_enz"/>
</dbReference>
<reference evidence="2 3" key="1">
    <citation type="journal article" date="2020" name="Cell">
        <title>Large-Scale Comparative Analyses of Tick Genomes Elucidate Their Genetic Diversity and Vector Capacities.</title>
        <authorList>
            <consortium name="Tick Genome and Microbiome Consortium (TIGMIC)"/>
            <person name="Jia N."/>
            <person name="Wang J."/>
            <person name="Shi W."/>
            <person name="Du L."/>
            <person name="Sun Y."/>
            <person name="Zhan W."/>
            <person name="Jiang J.F."/>
            <person name="Wang Q."/>
            <person name="Zhang B."/>
            <person name="Ji P."/>
            <person name="Bell-Sakyi L."/>
            <person name="Cui X.M."/>
            <person name="Yuan T.T."/>
            <person name="Jiang B.G."/>
            <person name="Yang W.F."/>
            <person name="Lam T.T."/>
            <person name="Chang Q.C."/>
            <person name="Ding S.J."/>
            <person name="Wang X.J."/>
            <person name="Zhu J.G."/>
            <person name="Ruan X.D."/>
            <person name="Zhao L."/>
            <person name="Wei J.T."/>
            <person name="Ye R.Z."/>
            <person name="Que T.C."/>
            <person name="Du C.H."/>
            <person name="Zhou Y.H."/>
            <person name="Cheng J.X."/>
            <person name="Dai P.F."/>
            <person name="Guo W.B."/>
            <person name="Han X.H."/>
            <person name="Huang E.J."/>
            <person name="Li L.F."/>
            <person name="Wei W."/>
            <person name="Gao Y.C."/>
            <person name="Liu J.Z."/>
            <person name="Shao H.Z."/>
            <person name="Wang X."/>
            <person name="Wang C.C."/>
            <person name="Yang T.C."/>
            <person name="Huo Q.B."/>
            <person name="Li W."/>
            <person name="Chen H.Y."/>
            <person name="Chen S.E."/>
            <person name="Zhou L.G."/>
            <person name="Ni X.B."/>
            <person name="Tian J.H."/>
            <person name="Sheng Y."/>
            <person name="Liu T."/>
            <person name="Pan Y.S."/>
            <person name="Xia L.Y."/>
            <person name="Li J."/>
            <person name="Zhao F."/>
            <person name="Cao W.C."/>
        </authorList>
    </citation>
    <scope>NUCLEOTIDE SEQUENCE [LARGE SCALE GENOMIC DNA]</scope>
    <source>
        <strain evidence="2">HaeL-2018</strain>
    </source>
</reference>
<dbReference type="InterPro" id="IPR000594">
    <property type="entry name" value="ThiF_NAD_FAD-bd"/>
</dbReference>
<evidence type="ECO:0000313" key="2">
    <source>
        <dbReference type="EMBL" id="KAH9384033.1"/>
    </source>
</evidence>
<dbReference type="GO" id="GO:0000407">
    <property type="term" value="C:phagophore assembly site"/>
    <property type="evidence" value="ECO:0007669"/>
    <property type="project" value="TreeGrafter"/>
</dbReference>
<dbReference type="Pfam" id="PF00899">
    <property type="entry name" value="ThiF"/>
    <property type="match status" value="1"/>
</dbReference>
<accession>A0A9J6HAN3</accession>
<dbReference type="GO" id="GO:0000422">
    <property type="term" value="P:autophagy of mitochondrion"/>
    <property type="evidence" value="ECO:0007669"/>
    <property type="project" value="TreeGrafter"/>
</dbReference>
<dbReference type="GO" id="GO:0000045">
    <property type="term" value="P:autophagosome assembly"/>
    <property type="evidence" value="ECO:0007669"/>
    <property type="project" value="TreeGrafter"/>
</dbReference>
<dbReference type="PANTHER" id="PTHR10953:SF3">
    <property type="entry name" value="UBIQUITIN-LIKE MODIFIER-ACTIVATING ENZYME ATG7"/>
    <property type="match status" value="1"/>
</dbReference>
<proteinExistence type="predicted"/>
<dbReference type="GO" id="GO:0032446">
    <property type="term" value="P:protein modification by small protein conjugation"/>
    <property type="evidence" value="ECO:0007669"/>
    <property type="project" value="TreeGrafter"/>
</dbReference>
<dbReference type="AlphaFoldDB" id="A0A9J6HAN3"/>
<dbReference type="GO" id="GO:0019779">
    <property type="term" value="F:Atg8 activating enzyme activity"/>
    <property type="evidence" value="ECO:0007669"/>
    <property type="project" value="TreeGrafter"/>
</dbReference>
<dbReference type="InterPro" id="IPR045886">
    <property type="entry name" value="ThiF/MoeB/HesA"/>
</dbReference>
<dbReference type="EMBL" id="JABSTR010001453">
    <property type="protein sequence ID" value="KAH9384033.1"/>
    <property type="molecule type" value="Genomic_DNA"/>
</dbReference>